<dbReference type="InterPro" id="IPR032466">
    <property type="entry name" value="Metal_Hydrolase"/>
</dbReference>
<dbReference type="SUPFAM" id="SSF51556">
    <property type="entry name" value="Metallo-dependent hydrolases"/>
    <property type="match status" value="1"/>
</dbReference>
<gene>
    <name evidence="2" type="ORF">EUA06_20870</name>
</gene>
<dbReference type="InterPro" id="IPR013108">
    <property type="entry name" value="Amidohydro_3"/>
</dbReference>
<dbReference type="GO" id="GO:0016810">
    <property type="term" value="F:hydrolase activity, acting on carbon-nitrogen (but not peptide) bonds"/>
    <property type="evidence" value="ECO:0007669"/>
    <property type="project" value="InterPro"/>
</dbReference>
<dbReference type="PANTHER" id="PTHR22642:SF2">
    <property type="entry name" value="PROTEIN LONG AFTER FAR-RED 3"/>
    <property type="match status" value="1"/>
</dbReference>
<dbReference type="AlphaFoldDB" id="A0A4Q2RJL3"/>
<evidence type="ECO:0000313" key="2">
    <source>
        <dbReference type="EMBL" id="RYB88456.1"/>
    </source>
</evidence>
<proteinExistence type="predicted"/>
<feature type="domain" description="Amidohydrolase 3" evidence="1">
    <location>
        <begin position="45"/>
        <end position="534"/>
    </location>
</feature>
<dbReference type="CDD" id="cd01300">
    <property type="entry name" value="YtcJ_like"/>
    <property type="match status" value="1"/>
</dbReference>
<dbReference type="SUPFAM" id="SSF51338">
    <property type="entry name" value="Composite domain of metallo-dependent hydrolases"/>
    <property type="match status" value="1"/>
</dbReference>
<dbReference type="RefSeq" id="WP_129479395.1">
    <property type="nucleotide sequence ID" value="NZ_SDWS01000014.1"/>
</dbReference>
<dbReference type="Proteomes" id="UP000291838">
    <property type="component" value="Unassembled WGS sequence"/>
</dbReference>
<dbReference type="Gene3D" id="2.30.40.10">
    <property type="entry name" value="Urease, subunit C, domain 1"/>
    <property type="match status" value="1"/>
</dbReference>
<sequence>MSVTVFRNASVFDGFRHRGSVGDVVVSAGRIVAVGEGDAPVGASVVDVDGGLLLPGFTDAHVHPVQGGLERLACDLSGLPFERDAYLRHIADYAFAHPDLEWIQGGGWAMAAFPGGLPTAADLDRAVPGRAVALANRDHHGMWVSSRALELAGITAATSDPADGHVERDADGTPTGVLHEGAMALLSDVLPAVDDDEMYAGLLEGQRHLHSLGITSWQDAIVGAYAGMRDVGPTYARAAARGDLVSAVVGALWWERDRGAEQIADLVARRGDWSVGRFAPTAVKVMQDGVAENGTAALVEPYLDRCGHATSNTGLSFVDPQALRGHVRELDRLGFQVHVHGLGDRGVREALDAFEGTDPTRRHHIAHLQLVHPDDVGRFGELGVAANIQALWACLDDQMTDLTIPFLGEERAARQYPFGDLHRAGARLVAGSDWPVSTPDPLAAIHTAVHRTAYDEPAPAGTEPFLPEQALDLETAFAAYTSGSAWVNHRNDAGRIAGGAVADLVVLDRDPFETPGEIGAARVRSTWIDGECVFEA</sequence>
<organism evidence="2 3">
    <name type="scientific">Nocardioides glacieisoli</name>
    <dbReference type="NCBI Taxonomy" id="1168730"/>
    <lineage>
        <taxon>Bacteria</taxon>
        <taxon>Bacillati</taxon>
        <taxon>Actinomycetota</taxon>
        <taxon>Actinomycetes</taxon>
        <taxon>Propionibacteriales</taxon>
        <taxon>Nocardioidaceae</taxon>
        <taxon>Nocardioides</taxon>
    </lineage>
</organism>
<dbReference type="PANTHER" id="PTHR22642">
    <property type="entry name" value="IMIDAZOLONEPROPIONASE"/>
    <property type="match status" value="1"/>
</dbReference>
<dbReference type="InterPro" id="IPR033932">
    <property type="entry name" value="YtcJ-like"/>
</dbReference>
<name>A0A4Q2RJL3_9ACTN</name>
<keyword evidence="2" id="KW-0378">Hydrolase</keyword>
<dbReference type="Gene3D" id="3.20.20.140">
    <property type="entry name" value="Metal-dependent hydrolases"/>
    <property type="match status" value="1"/>
</dbReference>
<evidence type="ECO:0000259" key="1">
    <source>
        <dbReference type="Pfam" id="PF07969"/>
    </source>
</evidence>
<dbReference type="Gene3D" id="3.10.310.70">
    <property type="match status" value="1"/>
</dbReference>
<dbReference type="InterPro" id="IPR011059">
    <property type="entry name" value="Metal-dep_hydrolase_composite"/>
</dbReference>
<protein>
    <submittedName>
        <fullName evidence="2">Amidohydrolase</fullName>
    </submittedName>
</protein>
<reference evidence="2 3" key="1">
    <citation type="submission" date="2019-01" db="EMBL/GenBank/DDBJ databases">
        <title>Novel species of Nocardioides.</title>
        <authorList>
            <person name="Liu Q."/>
            <person name="Xin Y.-H."/>
        </authorList>
    </citation>
    <scope>NUCLEOTIDE SEQUENCE [LARGE SCALE GENOMIC DNA]</scope>
    <source>
        <strain evidence="2 3">HLT3-15</strain>
    </source>
</reference>
<dbReference type="EMBL" id="SDWS01000014">
    <property type="protein sequence ID" value="RYB88456.1"/>
    <property type="molecule type" value="Genomic_DNA"/>
</dbReference>
<evidence type="ECO:0000313" key="3">
    <source>
        <dbReference type="Proteomes" id="UP000291838"/>
    </source>
</evidence>
<dbReference type="Pfam" id="PF07969">
    <property type="entry name" value="Amidohydro_3"/>
    <property type="match status" value="1"/>
</dbReference>
<comment type="caution">
    <text evidence="2">The sequence shown here is derived from an EMBL/GenBank/DDBJ whole genome shotgun (WGS) entry which is preliminary data.</text>
</comment>
<keyword evidence="3" id="KW-1185">Reference proteome</keyword>
<accession>A0A4Q2RJL3</accession>
<dbReference type="OrthoDB" id="3173428at2"/>